<dbReference type="PANTHER" id="PTHR34648">
    <property type="entry name" value="CLOCK-INTERACTING PACEMAKER"/>
    <property type="match status" value="1"/>
</dbReference>
<dbReference type="GO" id="GO:0005634">
    <property type="term" value="C:nucleus"/>
    <property type="evidence" value="ECO:0007669"/>
    <property type="project" value="TreeGrafter"/>
</dbReference>
<evidence type="ECO:0000313" key="2">
    <source>
        <dbReference type="Ensembl" id="ENSSMAP00000005303.2"/>
    </source>
</evidence>
<reference evidence="2" key="1">
    <citation type="submission" date="2023-05" db="EMBL/GenBank/DDBJ databases">
        <title>High-quality long-read genome of Scophthalmus maximus.</title>
        <authorList>
            <person name="Lien S."/>
            <person name="Martinez P."/>
        </authorList>
    </citation>
    <scope>NUCLEOTIDE SEQUENCE [LARGE SCALE GENOMIC DNA]</scope>
</reference>
<feature type="region of interest" description="Disordered" evidence="1">
    <location>
        <begin position="22"/>
        <end position="234"/>
    </location>
</feature>
<evidence type="ECO:0000256" key="1">
    <source>
        <dbReference type="SAM" id="MobiDB-lite"/>
    </source>
</evidence>
<feature type="region of interest" description="Disordered" evidence="1">
    <location>
        <begin position="407"/>
        <end position="479"/>
    </location>
</feature>
<dbReference type="Pfam" id="PF15800">
    <property type="entry name" value="CiPC"/>
    <property type="match status" value="1"/>
</dbReference>
<feature type="compositionally biased region" description="Basic and acidic residues" evidence="1">
    <location>
        <begin position="342"/>
        <end position="352"/>
    </location>
</feature>
<accession>A0A8D2ZP22</accession>
<dbReference type="Ensembl" id="ENSSMAT00000005379.2">
    <property type="protein sequence ID" value="ENSSMAP00000005303.2"/>
    <property type="gene ID" value="ENSSMAG00000003275.2"/>
</dbReference>
<feature type="compositionally biased region" description="Polar residues" evidence="1">
    <location>
        <begin position="312"/>
        <end position="327"/>
    </location>
</feature>
<dbReference type="GO" id="GO:0045892">
    <property type="term" value="P:negative regulation of DNA-templated transcription"/>
    <property type="evidence" value="ECO:0007669"/>
    <property type="project" value="InterPro"/>
</dbReference>
<dbReference type="AlphaFoldDB" id="A0A8D2ZP22"/>
<organism evidence="2 3">
    <name type="scientific">Scophthalmus maximus</name>
    <name type="common">Turbot</name>
    <name type="synonym">Psetta maxima</name>
    <dbReference type="NCBI Taxonomy" id="52904"/>
    <lineage>
        <taxon>Eukaryota</taxon>
        <taxon>Metazoa</taxon>
        <taxon>Chordata</taxon>
        <taxon>Craniata</taxon>
        <taxon>Vertebrata</taxon>
        <taxon>Euteleostomi</taxon>
        <taxon>Actinopterygii</taxon>
        <taxon>Neopterygii</taxon>
        <taxon>Teleostei</taxon>
        <taxon>Neoteleostei</taxon>
        <taxon>Acanthomorphata</taxon>
        <taxon>Carangaria</taxon>
        <taxon>Pleuronectiformes</taxon>
        <taxon>Pleuronectoidei</taxon>
        <taxon>Scophthalmidae</taxon>
        <taxon>Scophthalmus</taxon>
    </lineage>
</organism>
<dbReference type="PANTHER" id="PTHR34648:SF7">
    <property type="entry name" value="SI:CH211-132B12.7"/>
    <property type="match status" value="1"/>
</dbReference>
<feature type="compositionally biased region" description="Polar residues" evidence="1">
    <location>
        <begin position="157"/>
        <end position="167"/>
    </location>
</feature>
<feature type="compositionally biased region" description="Polar residues" evidence="1">
    <location>
        <begin position="65"/>
        <end position="77"/>
    </location>
</feature>
<reference evidence="2" key="2">
    <citation type="submission" date="2025-08" db="UniProtKB">
        <authorList>
            <consortium name="Ensembl"/>
        </authorList>
    </citation>
    <scope>IDENTIFICATION</scope>
</reference>
<dbReference type="GO" id="GO:0042754">
    <property type="term" value="P:negative regulation of circadian rhythm"/>
    <property type="evidence" value="ECO:0007669"/>
    <property type="project" value="InterPro"/>
</dbReference>
<evidence type="ECO:0000313" key="3">
    <source>
        <dbReference type="Proteomes" id="UP000694558"/>
    </source>
</evidence>
<proteinExistence type="predicted"/>
<protein>
    <recommendedName>
        <fullName evidence="4">CLOCK-interacting pacemaker-like</fullName>
    </recommendedName>
</protein>
<feature type="region of interest" description="Disordered" evidence="1">
    <location>
        <begin position="312"/>
        <end position="352"/>
    </location>
</feature>
<dbReference type="Proteomes" id="UP000694558">
    <property type="component" value="Chromosome 4"/>
</dbReference>
<sequence length="679" mass="73941">MPGDHFSSTRTVMMSPPLCPASPPLCCPDTDTGHVPSCFPQRTRAAAERPRPRPAPPRPPHMLARTSTVSCHMSRGNTAARRESEERPARGPWTRSGSVVVGLEDRSPSVENARGRRWRRSPRGGLDAASPECQKDKGIVGSAPARSTSKNAKDRSNSATLRASKSGNPVERPGMGDMRNRMLRCDSEKDSGYSETGSDSVHTDVDDQRSSVSEPHRQNSKSSNNSVNAAGGNMPPYKELTPIYVIKNLVVKPSRPDQLLHGPLTWEGGWHSLTGTKAPNQFVLIQEPAIPDSSTATPTPSSCQVAPQAQVKTGRSQSHLNHGSKNSYLPILNSYPRIAPHPRKESHEDKGTTWAEGVKEGGAEGHSQSKRVCTEVEKWEAESTTHSYSQYKARGHNSYPILSHCPLPSHTSSTTHHRSHGCQQSSGSESVSSPSVSITQTPSPPSSSDSPSSSSPPSSSPSSSTAHSPHRLPPDGSSTRQRRFLNTAEILNQSGLLAITLRTKELLKQNVATEREIAQLRQHTHLLCQVAQLGQSGCRDGLDSLEILLQDMTKSASYPNLDLNPFKALSSSHQWSKARTEEAQENDYNIRTTKTHSNQLQVVSLHELDDGTSPPSPLFAPSPETEETQHADDPLDLMSISVSFPRSVPVQGHRQTGLDKNFRDLTMLSESSTHNDYLL</sequence>
<feature type="region of interest" description="Disordered" evidence="1">
    <location>
        <begin position="607"/>
        <end position="631"/>
    </location>
</feature>
<feature type="compositionally biased region" description="Basic and acidic residues" evidence="1">
    <location>
        <begin position="80"/>
        <end position="89"/>
    </location>
</feature>
<dbReference type="InterPro" id="IPR031602">
    <property type="entry name" value="CIPC"/>
</dbReference>
<name>A0A8D2ZP22_SCOMX</name>
<evidence type="ECO:0008006" key="4">
    <source>
        <dbReference type="Google" id="ProtNLM"/>
    </source>
</evidence>
<feature type="compositionally biased region" description="Low complexity" evidence="1">
    <location>
        <begin position="425"/>
        <end position="467"/>
    </location>
</feature>
<feature type="compositionally biased region" description="Basic and acidic residues" evidence="1">
    <location>
        <begin position="178"/>
        <end position="192"/>
    </location>
</feature>
<dbReference type="GeneTree" id="ENSGT00510000048522"/>
<feature type="compositionally biased region" description="Basic and acidic residues" evidence="1">
    <location>
        <begin position="201"/>
        <end position="217"/>
    </location>
</feature>